<reference evidence="1" key="1">
    <citation type="submission" date="2021-02" db="EMBL/GenBank/DDBJ databases">
        <authorList>
            <consortium name="DOE Joint Genome Institute"/>
            <person name="Ahrendt S."/>
            <person name="Looney B.P."/>
            <person name="Miyauchi S."/>
            <person name="Morin E."/>
            <person name="Drula E."/>
            <person name="Courty P.E."/>
            <person name="Chicoki N."/>
            <person name="Fauchery L."/>
            <person name="Kohler A."/>
            <person name="Kuo A."/>
            <person name="Labutti K."/>
            <person name="Pangilinan J."/>
            <person name="Lipzen A."/>
            <person name="Riley R."/>
            <person name="Andreopoulos W."/>
            <person name="He G."/>
            <person name="Johnson J."/>
            <person name="Barry K.W."/>
            <person name="Grigoriev I.V."/>
            <person name="Nagy L."/>
            <person name="Hibbett D."/>
            <person name="Henrissat B."/>
            <person name="Matheny P.B."/>
            <person name="Labbe J."/>
            <person name="Martin F."/>
        </authorList>
    </citation>
    <scope>NUCLEOTIDE SEQUENCE</scope>
    <source>
        <strain evidence="1">FP105234-sp</strain>
    </source>
</reference>
<accession>A0ACB8RRC6</accession>
<proteinExistence type="predicted"/>
<comment type="caution">
    <text evidence="1">The sequence shown here is derived from an EMBL/GenBank/DDBJ whole genome shotgun (WGS) entry which is preliminary data.</text>
</comment>
<reference evidence="1" key="2">
    <citation type="journal article" date="2022" name="New Phytol.">
        <title>Evolutionary transition to the ectomycorrhizal habit in the genomes of a hyperdiverse lineage of mushroom-forming fungi.</title>
        <authorList>
            <person name="Looney B."/>
            <person name="Miyauchi S."/>
            <person name="Morin E."/>
            <person name="Drula E."/>
            <person name="Courty P.E."/>
            <person name="Kohler A."/>
            <person name="Kuo A."/>
            <person name="LaButti K."/>
            <person name="Pangilinan J."/>
            <person name="Lipzen A."/>
            <person name="Riley R."/>
            <person name="Andreopoulos W."/>
            <person name="He G."/>
            <person name="Johnson J."/>
            <person name="Nolan M."/>
            <person name="Tritt A."/>
            <person name="Barry K.W."/>
            <person name="Grigoriev I.V."/>
            <person name="Nagy L.G."/>
            <person name="Hibbett D."/>
            <person name="Henrissat B."/>
            <person name="Matheny P.B."/>
            <person name="Labbe J."/>
            <person name="Martin F.M."/>
        </authorList>
    </citation>
    <scope>NUCLEOTIDE SEQUENCE</scope>
    <source>
        <strain evidence="1">FP105234-sp</strain>
    </source>
</reference>
<dbReference type="EMBL" id="MU275924">
    <property type="protein sequence ID" value="KAI0046510.1"/>
    <property type="molecule type" value="Genomic_DNA"/>
</dbReference>
<keyword evidence="2" id="KW-1185">Reference proteome</keyword>
<gene>
    <name evidence="1" type="ORF">FA95DRAFT_1560062</name>
</gene>
<organism evidence="1 2">
    <name type="scientific">Auriscalpium vulgare</name>
    <dbReference type="NCBI Taxonomy" id="40419"/>
    <lineage>
        <taxon>Eukaryota</taxon>
        <taxon>Fungi</taxon>
        <taxon>Dikarya</taxon>
        <taxon>Basidiomycota</taxon>
        <taxon>Agaricomycotina</taxon>
        <taxon>Agaricomycetes</taxon>
        <taxon>Russulales</taxon>
        <taxon>Auriscalpiaceae</taxon>
        <taxon>Auriscalpium</taxon>
    </lineage>
</organism>
<protein>
    <submittedName>
        <fullName evidence="1">Uncharacterized protein</fullName>
    </submittedName>
</protein>
<dbReference type="Proteomes" id="UP000814033">
    <property type="component" value="Unassembled WGS sequence"/>
</dbReference>
<name>A0ACB8RRC6_9AGAM</name>
<evidence type="ECO:0000313" key="1">
    <source>
        <dbReference type="EMBL" id="KAI0046510.1"/>
    </source>
</evidence>
<evidence type="ECO:0000313" key="2">
    <source>
        <dbReference type="Proteomes" id="UP000814033"/>
    </source>
</evidence>
<sequence length="496" mass="55760">MHSVRVRRKHAYSSLRENAPASATTPTSTDADTHFRPYPGGPRESRVSRHLRVSGAQRAASNGPSSPRQGSTALQEEVIYEGIQADVAVPVAPTSTTHVHRPHRLSHVHEALTSHDSHSQLDDGDDEETDVEYDDDEWHDPDEHHDFDVVEHLDVIDPQVATVSTLANTANAIFMPQLSFYSRKPVVVLPGREPDTGSVVTDSTDDLDRHVEDVLKRKQNYRRILKGVWAFLKTPVGFLFGIYGFLVVFWGAGIVIFLVKIINVHNKTTQEFWVEVCAQIENGLFCVTGIGLIPWRSVDTYRMYKIYKYKMLTRSLRKKAGLPELYDEDDLPDPMVDPNYVHVLDDKDQADLHHQQKEFAKSQTWYRPHGTETHRAFPINKALLICTLNDGNSIFQCILAGCMWSMNRFRRPAWTTASLIPAAFGCGIAAGVIIWKGGKQTRRTAKIEAALRRALEMDDKEELKHQAAEATGHGDNCPVVEATPLKHAHTPNVDDK</sequence>